<gene>
    <name evidence="7" type="ORF">BST83_01345</name>
</gene>
<feature type="transmembrane region" description="Helical" evidence="6">
    <location>
        <begin position="143"/>
        <end position="166"/>
    </location>
</feature>
<keyword evidence="8" id="KW-1185">Reference proteome</keyword>
<evidence type="ECO:0000256" key="3">
    <source>
        <dbReference type="ARBA" id="ARBA00022692"/>
    </source>
</evidence>
<evidence type="ECO:0000256" key="2">
    <source>
        <dbReference type="ARBA" id="ARBA00022475"/>
    </source>
</evidence>
<keyword evidence="5 6" id="KW-0472">Membrane</keyword>
<dbReference type="AlphaFoldDB" id="A0A2S7L270"/>
<proteinExistence type="predicted"/>
<dbReference type="InterPro" id="IPR050475">
    <property type="entry name" value="Prenyltransferase_related"/>
</dbReference>
<comment type="subcellular location">
    <subcellularLocation>
        <location evidence="1">Membrane</location>
        <topology evidence="1">Multi-pass membrane protein</topology>
    </subcellularLocation>
</comment>
<evidence type="ECO:0000256" key="6">
    <source>
        <dbReference type="SAM" id="Phobius"/>
    </source>
</evidence>
<dbReference type="Gene3D" id="1.10.357.140">
    <property type="entry name" value="UbiA prenyltransferase"/>
    <property type="match status" value="1"/>
</dbReference>
<feature type="transmembrane region" description="Helical" evidence="6">
    <location>
        <begin position="242"/>
        <end position="263"/>
    </location>
</feature>
<feature type="transmembrane region" description="Helical" evidence="6">
    <location>
        <begin position="275"/>
        <end position="297"/>
    </location>
</feature>
<feature type="transmembrane region" description="Helical" evidence="6">
    <location>
        <begin position="172"/>
        <end position="190"/>
    </location>
</feature>
<feature type="transmembrane region" description="Helical" evidence="6">
    <location>
        <begin position="219"/>
        <end position="236"/>
    </location>
</feature>
<dbReference type="GO" id="GO:0016020">
    <property type="term" value="C:membrane"/>
    <property type="evidence" value="ECO:0007669"/>
    <property type="project" value="UniProtKB-SubCell"/>
</dbReference>
<dbReference type="PANTHER" id="PTHR42723">
    <property type="entry name" value="CHLOROPHYLL SYNTHASE"/>
    <property type="match status" value="1"/>
</dbReference>
<name>A0A2S7L270_9FLAO</name>
<feature type="transmembrane region" description="Helical" evidence="6">
    <location>
        <begin position="103"/>
        <end position="131"/>
    </location>
</feature>
<dbReference type="EMBL" id="MQUA01000004">
    <property type="protein sequence ID" value="PQB09022.1"/>
    <property type="molecule type" value="Genomic_DNA"/>
</dbReference>
<keyword evidence="3 6" id="KW-0812">Transmembrane</keyword>
<dbReference type="CDD" id="cd13961">
    <property type="entry name" value="PT_UbiA_DGGGPS"/>
    <property type="match status" value="1"/>
</dbReference>
<evidence type="ECO:0000256" key="5">
    <source>
        <dbReference type="ARBA" id="ARBA00023136"/>
    </source>
</evidence>
<evidence type="ECO:0000313" key="8">
    <source>
        <dbReference type="Proteomes" id="UP000239522"/>
    </source>
</evidence>
<protein>
    <submittedName>
        <fullName evidence="7">Ubiquinone biosynthesis protein UbiA</fullName>
    </submittedName>
</protein>
<keyword evidence="4 6" id="KW-1133">Transmembrane helix</keyword>
<evidence type="ECO:0000256" key="1">
    <source>
        <dbReference type="ARBA" id="ARBA00004141"/>
    </source>
</evidence>
<dbReference type="GO" id="GO:0016765">
    <property type="term" value="F:transferase activity, transferring alkyl or aryl (other than methyl) groups"/>
    <property type="evidence" value="ECO:0007669"/>
    <property type="project" value="InterPro"/>
</dbReference>
<reference evidence="7 8" key="1">
    <citation type="submission" date="2016-11" db="EMBL/GenBank/DDBJ databases">
        <title>Trade-off between light-utilization and light-protection in marine flavobacteria.</title>
        <authorList>
            <person name="Kumagai Y."/>
        </authorList>
    </citation>
    <scope>NUCLEOTIDE SEQUENCE [LARGE SCALE GENOMIC DNA]</scope>
    <source>
        <strain evidence="7 8">ATCC 700397</strain>
    </source>
</reference>
<evidence type="ECO:0000313" key="7">
    <source>
        <dbReference type="EMBL" id="PQB09022.1"/>
    </source>
</evidence>
<dbReference type="Pfam" id="PF01040">
    <property type="entry name" value="UbiA"/>
    <property type="match status" value="1"/>
</dbReference>
<feature type="transmembrane region" description="Helical" evidence="6">
    <location>
        <begin position="20"/>
        <end position="41"/>
    </location>
</feature>
<dbReference type="OrthoDB" id="1142538at2"/>
<comment type="caution">
    <text evidence="7">The sequence shown here is derived from an EMBL/GenBank/DDBJ whole genome shotgun (WGS) entry which is preliminary data.</text>
</comment>
<evidence type="ECO:0000256" key="4">
    <source>
        <dbReference type="ARBA" id="ARBA00022989"/>
    </source>
</evidence>
<dbReference type="Proteomes" id="UP000239522">
    <property type="component" value="Unassembled WGS sequence"/>
</dbReference>
<accession>A0A2S7L270</accession>
<dbReference type="InterPro" id="IPR000537">
    <property type="entry name" value="UbiA_prenyltransferase"/>
</dbReference>
<feature type="transmembrane region" description="Helical" evidence="6">
    <location>
        <begin position="53"/>
        <end position="72"/>
    </location>
</feature>
<organism evidence="7 8">
    <name type="scientific">Polaribacter filamentus</name>
    <dbReference type="NCBI Taxonomy" id="53483"/>
    <lineage>
        <taxon>Bacteria</taxon>
        <taxon>Pseudomonadati</taxon>
        <taxon>Bacteroidota</taxon>
        <taxon>Flavobacteriia</taxon>
        <taxon>Flavobacteriales</taxon>
        <taxon>Flavobacteriaceae</taxon>
    </lineage>
</organism>
<sequence length="305" mass="35472">MGASKTKAFLKKIFSLLSVVRGYNILVLIIAQYLASLFIFSSGTSIRHVIFDIDLLCIVIASVCVVAAGYIINNFYDVKVDRINRPLKTSLDNYVKQETKLSLYFFLNFLGFTFGLFVSFKSALFFSVYIFSIWFYSHKLKKYAFTGLITATILTILPFFAVFVYYKNFSKIIFVYAIFLFLVIMVRELIKDLENIKGALANNYKTFSIVYGEVKTKQLSIFLLVLTLFPTFFLLSDPALSYMKYFFYLSFLTLFYVGFYLWKSNQQREYTFLHNILKILLLIGVFSLVFIDISMLIEKVIDRLN</sequence>
<dbReference type="RefSeq" id="WP_104808238.1">
    <property type="nucleotide sequence ID" value="NZ_MQUA01000004.1"/>
</dbReference>
<dbReference type="PANTHER" id="PTHR42723:SF1">
    <property type="entry name" value="CHLOROPHYLL SYNTHASE, CHLOROPLASTIC"/>
    <property type="match status" value="1"/>
</dbReference>
<keyword evidence="7" id="KW-0830">Ubiquinone</keyword>
<keyword evidence="2" id="KW-1003">Cell membrane</keyword>
<dbReference type="InterPro" id="IPR044878">
    <property type="entry name" value="UbiA_sf"/>
</dbReference>